<keyword evidence="2" id="KW-1185">Reference proteome</keyword>
<accession>A0ACB8CE28</accession>
<protein>
    <submittedName>
        <fullName evidence="1">Uncharacterized protein</fullName>
    </submittedName>
</protein>
<evidence type="ECO:0000313" key="2">
    <source>
        <dbReference type="Proteomes" id="UP000821865"/>
    </source>
</evidence>
<comment type="caution">
    <text evidence="1">The sequence shown here is derived from an EMBL/GenBank/DDBJ whole genome shotgun (WGS) entry which is preliminary data.</text>
</comment>
<reference evidence="1" key="1">
    <citation type="submission" date="2020-05" db="EMBL/GenBank/DDBJ databases">
        <title>Large-scale comparative analyses of tick genomes elucidate their genetic diversity and vector capacities.</title>
        <authorList>
            <person name="Jia N."/>
            <person name="Wang J."/>
            <person name="Shi W."/>
            <person name="Du L."/>
            <person name="Sun Y."/>
            <person name="Zhan W."/>
            <person name="Jiang J."/>
            <person name="Wang Q."/>
            <person name="Zhang B."/>
            <person name="Ji P."/>
            <person name="Sakyi L.B."/>
            <person name="Cui X."/>
            <person name="Yuan T."/>
            <person name="Jiang B."/>
            <person name="Yang W."/>
            <person name="Lam T.T.-Y."/>
            <person name="Chang Q."/>
            <person name="Ding S."/>
            <person name="Wang X."/>
            <person name="Zhu J."/>
            <person name="Ruan X."/>
            <person name="Zhao L."/>
            <person name="Wei J."/>
            <person name="Que T."/>
            <person name="Du C."/>
            <person name="Cheng J."/>
            <person name="Dai P."/>
            <person name="Han X."/>
            <person name="Huang E."/>
            <person name="Gao Y."/>
            <person name="Liu J."/>
            <person name="Shao H."/>
            <person name="Ye R."/>
            <person name="Li L."/>
            <person name="Wei W."/>
            <person name="Wang X."/>
            <person name="Wang C."/>
            <person name="Yang T."/>
            <person name="Huo Q."/>
            <person name="Li W."/>
            <person name="Guo W."/>
            <person name="Chen H."/>
            <person name="Zhou L."/>
            <person name="Ni X."/>
            <person name="Tian J."/>
            <person name="Zhou Y."/>
            <person name="Sheng Y."/>
            <person name="Liu T."/>
            <person name="Pan Y."/>
            <person name="Xia L."/>
            <person name="Li J."/>
            <person name="Zhao F."/>
            <person name="Cao W."/>
        </authorList>
    </citation>
    <scope>NUCLEOTIDE SEQUENCE</scope>
    <source>
        <strain evidence="1">Dsil-2018</strain>
    </source>
</reference>
<dbReference type="EMBL" id="CM023476">
    <property type="protein sequence ID" value="KAH7941003.1"/>
    <property type="molecule type" value="Genomic_DNA"/>
</dbReference>
<organism evidence="1 2">
    <name type="scientific">Dermacentor silvarum</name>
    <name type="common">Tick</name>
    <dbReference type="NCBI Taxonomy" id="543639"/>
    <lineage>
        <taxon>Eukaryota</taxon>
        <taxon>Metazoa</taxon>
        <taxon>Ecdysozoa</taxon>
        <taxon>Arthropoda</taxon>
        <taxon>Chelicerata</taxon>
        <taxon>Arachnida</taxon>
        <taxon>Acari</taxon>
        <taxon>Parasitiformes</taxon>
        <taxon>Ixodida</taxon>
        <taxon>Ixodoidea</taxon>
        <taxon>Ixodidae</taxon>
        <taxon>Rhipicephalinae</taxon>
        <taxon>Dermacentor</taxon>
    </lineage>
</organism>
<gene>
    <name evidence="1" type="ORF">HPB49_009180</name>
</gene>
<sequence length="306" mass="35422">MESPAQLELAAEATEEVSNQQKARRDITTSQGIYHEVAGLYVNKALTEKNLRSAFSYKPLDDDVFIVSYPKCGTTWLQFIVHGIYTGGAGGLPSSEERRKTMTFLEVSGVERAMSIQRPGSIKTHLPFHLQPYSANAKYIYVTRNPYDCCVSYYYHTKSLPPYDFQDGTFDQFLDMFVRGKVDFGDYFDHLLSWYEHRDDPNVFFLTYEDLKRDTPGWILRIADFLGKEQYGNRMREQPSVLDDIVEMTSFESMKSLNEEFRNWPKKLEALPDEALTDAMRSMREALGDSIKQRPTEDHIRKGTCW</sequence>
<proteinExistence type="predicted"/>
<dbReference type="Proteomes" id="UP000821865">
    <property type="component" value="Chromosome 7"/>
</dbReference>
<name>A0ACB8CE28_DERSI</name>
<evidence type="ECO:0000313" key="1">
    <source>
        <dbReference type="EMBL" id="KAH7941003.1"/>
    </source>
</evidence>